<keyword evidence="8" id="KW-1185">Reference proteome</keyword>
<dbReference type="PROSITE" id="PS51352">
    <property type="entry name" value="THIOREDOXIN_2"/>
    <property type="match status" value="1"/>
</dbReference>
<dbReference type="RefSeq" id="WP_211975216.1">
    <property type="nucleotide sequence ID" value="NZ_CBFHAM010000045.1"/>
</dbReference>
<evidence type="ECO:0000259" key="6">
    <source>
        <dbReference type="PROSITE" id="PS51352"/>
    </source>
</evidence>
<keyword evidence="3" id="KW-1015">Disulfide bond</keyword>
<sequence length="168" mass="19363">MKKIVVCFWALLGTFVSHAQDNFTHIKTGDTVPSFSFELTEGKTVHISDYKGRLVLLNMFATWCPPCNAELPEVQKLIWAPHKNDPRFAFFVFGREEGWEKLKPFKEKKGFDFPILPDEGRKIFSLFASQNIPRNFLIDENGKIIYSSTGYSAEELQELVDLINTRLK</sequence>
<dbReference type="Pfam" id="PF08534">
    <property type="entry name" value="Redoxin"/>
    <property type="match status" value="1"/>
</dbReference>
<keyword evidence="2" id="KW-0201">Cytochrome c-type biogenesis</keyword>
<dbReference type="PANTHER" id="PTHR42852:SF6">
    <property type="entry name" value="THIOL:DISULFIDE INTERCHANGE PROTEIN DSBE"/>
    <property type="match status" value="1"/>
</dbReference>
<dbReference type="InterPro" id="IPR050553">
    <property type="entry name" value="Thioredoxin_ResA/DsbE_sf"/>
</dbReference>
<evidence type="ECO:0000256" key="2">
    <source>
        <dbReference type="ARBA" id="ARBA00022748"/>
    </source>
</evidence>
<dbReference type="InterPro" id="IPR013740">
    <property type="entry name" value="Redoxin"/>
</dbReference>
<organism evidence="7 8">
    <name type="scientific">Chitinophaga hostae</name>
    <dbReference type="NCBI Taxonomy" id="2831022"/>
    <lineage>
        <taxon>Bacteria</taxon>
        <taxon>Pseudomonadati</taxon>
        <taxon>Bacteroidota</taxon>
        <taxon>Chitinophagia</taxon>
        <taxon>Chitinophagales</taxon>
        <taxon>Chitinophagaceae</taxon>
        <taxon>Chitinophaga</taxon>
    </lineage>
</organism>
<evidence type="ECO:0000313" key="7">
    <source>
        <dbReference type="EMBL" id="MBS0030077.1"/>
    </source>
</evidence>
<feature type="signal peptide" evidence="5">
    <location>
        <begin position="1"/>
        <end position="19"/>
    </location>
</feature>
<comment type="caution">
    <text evidence="7">The sequence shown here is derived from an EMBL/GenBank/DDBJ whole genome shotgun (WGS) entry which is preliminary data.</text>
</comment>
<evidence type="ECO:0000313" key="8">
    <source>
        <dbReference type="Proteomes" id="UP000676386"/>
    </source>
</evidence>
<feature type="chain" id="PRO_5047057551" evidence="5">
    <location>
        <begin position="20"/>
        <end position="168"/>
    </location>
</feature>
<feature type="domain" description="Thioredoxin" evidence="6">
    <location>
        <begin position="26"/>
        <end position="165"/>
    </location>
</feature>
<dbReference type="EMBL" id="JAGTXB010000012">
    <property type="protein sequence ID" value="MBS0030077.1"/>
    <property type="molecule type" value="Genomic_DNA"/>
</dbReference>
<reference evidence="7 8" key="1">
    <citation type="submission" date="2021-04" db="EMBL/GenBank/DDBJ databases">
        <title>Chitinophaga sp. nov., isolated from the rhizosphere soil.</title>
        <authorList>
            <person name="He S."/>
        </authorList>
    </citation>
    <scope>NUCLEOTIDE SEQUENCE [LARGE SCALE GENOMIC DNA]</scope>
    <source>
        <strain evidence="7 8">2R12</strain>
    </source>
</reference>
<dbReference type="Proteomes" id="UP000676386">
    <property type="component" value="Unassembled WGS sequence"/>
</dbReference>
<dbReference type="InterPro" id="IPR036249">
    <property type="entry name" value="Thioredoxin-like_sf"/>
</dbReference>
<evidence type="ECO:0000256" key="4">
    <source>
        <dbReference type="ARBA" id="ARBA00023284"/>
    </source>
</evidence>
<evidence type="ECO:0000256" key="5">
    <source>
        <dbReference type="SAM" id="SignalP"/>
    </source>
</evidence>
<keyword evidence="5" id="KW-0732">Signal</keyword>
<dbReference type="CDD" id="cd02966">
    <property type="entry name" value="TlpA_like_family"/>
    <property type="match status" value="1"/>
</dbReference>
<protein>
    <submittedName>
        <fullName evidence="7">TlpA family protein disulfide reductase</fullName>
    </submittedName>
</protein>
<dbReference type="InterPro" id="IPR017937">
    <property type="entry name" value="Thioredoxin_CS"/>
</dbReference>
<dbReference type="InterPro" id="IPR013766">
    <property type="entry name" value="Thioredoxin_domain"/>
</dbReference>
<dbReference type="Gene3D" id="3.40.30.10">
    <property type="entry name" value="Glutaredoxin"/>
    <property type="match status" value="1"/>
</dbReference>
<evidence type="ECO:0000256" key="1">
    <source>
        <dbReference type="ARBA" id="ARBA00004196"/>
    </source>
</evidence>
<name>A0ABS5J675_9BACT</name>
<dbReference type="SUPFAM" id="SSF52833">
    <property type="entry name" value="Thioredoxin-like"/>
    <property type="match status" value="1"/>
</dbReference>
<comment type="subcellular location">
    <subcellularLocation>
        <location evidence="1">Cell envelope</location>
    </subcellularLocation>
</comment>
<proteinExistence type="predicted"/>
<dbReference type="PANTHER" id="PTHR42852">
    <property type="entry name" value="THIOL:DISULFIDE INTERCHANGE PROTEIN DSBE"/>
    <property type="match status" value="1"/>
</dbReference>
<evidence type="ECO:0000256" key="3">
    <source>
        <dbReference type="ARBA" id="ARBA00023157"/>
    </source>
</evidence>
<keyword evidence="4" id="KW-0676">Redox-active center</keyword>
<accession>A0ABS5J675</accession>
<gene>
    <name evidence="7" type="ORF">KE626_22315</name>
</gene>
<dbReference type="PROSITE" id="PS00194">
    <property type="entry name" value="THIOREDOXIN_1"/>
    <property type="match status" value="1"/>
</dbReference>